<dbReference type="GO" id="GO:0016887">
    <property type="term" value="F:ATP hydrolysis activity"/>
    <property type="evidence" value="ECO:0007669"/>
    <property type="project" value="InterPro"/>
</dbReference>
<evidence type="ECO:0000313" key="11">
    <source>
        <dbReference type="Proteomes" id="UP000245631"/>
    </source>
</evidence>
<sequence>MAQVVLREVVKTYGNLYAVNHVSLTVEDGEFVALVGPSGCGKTTTLNLVAGLMPISGGDIYIGDTLVNDLDPKDRDIAMVFQNYALYPNKTVFQNLAFPLKMRKLAKPDIERKVMEAAKVLDIVHLLKRLPRELSGGQQQRVALGRALVRDPKVFLMDEPLSNLDAKLRVQMRSELKRFQRDLSATVIYVTHDQLEAVTMADKMAVMSGGVLQQYDSPAQVFDNPVNTFVASFVGSPAMSLVPLTAVTRGTDMSLQSPEGWNLSLSPANARKALSASSDKIVLGARHSTVRLHKQASPGAVPGKVYTVEPTGDITFVQVYLGAAVVVVSLEPSVAISPDEPVWIEFDQNKMHLFDGETTMALKAA</sequence>
<evidence type="ECO:0000256" key="6">
    <source>
        <dbReference type="ARBA" id="ARBA00022840"/>
    </source>
</evidence>
<evidence type="ECO:0000256" key="7">
    <source>
        <dbReference type="ARBA" id="ARBA00022967"/>
    </source>
</evidence>
<dbReference type="Gene3D" id="2.40.50.100">
    <property type="match status" value="1"/>
</dbReference>
<dbReference type="FunFam" id="3.40.50.300:FF:000042">
    <property type="entry name" value="Maltose/maltodextrin ABC transporter, ATP-binding protein"/>
    <property type="match status" value="1"/>
</dbReference>
<dbReference type="Proteomes" id="UP000245631">
    <property type="component" value="Unassembled WGS sequence"/>
</dbReference>
<dbReference type="PANTHER" id="PTHR43875:SF15">
    <property type="entry name" value="TREHALOSE IMPORT ATP-BINDING PROTEIN SUGC"/>
    <property type="match status" value="1"/>
</dbReference>
<comment type="similarity">
    <text evidence="2">Belongs to the ABC transporter superfamily.</text>
</comment>
<protein>
    <submittedName>
        <fullName evidence="10">Carbohydrate ABC transporter ATP-binding protein (CUT1 family)</fullName>
    </submittedName>
</protein>
<comment type="caution">
    <text evidence="10">The sequence shown here is derived from an EMBL/GenBank/DDBJ whole genome shotgun (WGS) entry which is preliminary data.</text>
</comment>
<evidence type="ECO:0000313" key="10">
    <source>
        <dbReference type="EMBL" id="PWJ87724.1"/>
    </source>
</evidence>
<dbReference type="EMBL" id="QGGH01000014">
    <property type="protein sequence ID" value="PWJ87724.1"/>
    <property type="molecule type" value="Genomic_DNA"/>
</dbReference>
<evidence type="ECO:0000256" key="1">
    <source>
        <dbReference type="ARBA" id="ARBA00004417"/>
    </source>
</evidence>
<dbReference type="PROSITE" id="PS50893">
    <property type="entry name" value="ABC_TRANSPORTER_2"/>
    <property type="match status" value="1"/>
</dbReference>
<dbReference type="GO" id="GO:0140359">
    <property type="term" value="F:ABC-type transporter activity"/>
    <property type="evidence" value="ECO:0007669"/>
    <property type="project" value="InterPro"/>
</dbReference>
<accession>A0A8E3B2W8</accession>
<keyword evidence="7" id="KW-1278">Translocase</keyword>
<dbReference type="InterPro" id="IPR008995">
    <property type="entry name" value="Mo/tungstate-bd_C_term_dom"/>
</dbReference>
<dbReference type="GO" id="GO:0055052">
    <property type="term" value="C:ATP-binding cassette (ABC) transporter complex, substrate-binding subunit-containing"/>
    <property type="evidence" value="ECO:0007669"/>
    <property type="project" value="TreeGrafter"/>
</dbReference>
<reference evidence="10 11" key="1">
    <citation type="submission" date="2018-05" db="EMBL/GenBank/DDBJ databases">
        <title>Genomic Encyclopedia of Type Strains, Phase IV (KMG-IV): sequencing the most valuable type-strain genomes for metagenomic binning, comparative biology and taxonomic classification.</title>
        <authorList>
            <person name="Goeker M."/>
        </authorList>
    </citation>
    <scope>NUCLEOTIDE SEQUENCE [LARGE SCALE GENOMIC DNA]</scope>
    <source>
        <strain evidence="10 11">DSM 2626</strain>
    </source>
</reference>
<evidence type="ECO:0000256" key="3">
    <source>
        <dbReference type="ARBA" id="ARBA00022448"/>
    </source>
</evidence>
<dbReference type="InterPro" id="IPR047641">
    <property type="entry name" value="ABC_transpr_MalK/UgpC-like"/>
</dbReference>
<dbReference type="GeneID" id="61055275"/>
<dbReference type="AlphaFoldDB" id="A0A8E3B2W8"/>
<keyword evidence="6 10" id="KW-0067">ATP-binding</keyword>
<dbReference type="RefSeq" id="WP_109671207.1">
    <property type="nucleotide sequence ID" value="NZ_QGGH01000014.1"/>
</dbReference>
<dbReference type="InterPro" id="IPR017871">
    <property type="entry name" value="ABC_transporter-like_CS"/>
</dbReference>
<proteinExistence type="inferred from homology"/>
<dbReference type="InterPro" id="IPR003439">
    <property type="entry name" value="ABC_transporter-like_ATP-bd"/>
</dbReference>
<comment type="subcellular location">
    <subcellularLocation>
        <location evidence="1">Cell inner membrane</location>
        <topology evidence="1">Peripheral membrane protein</topology>
    </subcellularLocation>
</comment>
<keyword evidence="5" id="KW-0547">Nucleotide-binding</keyword>
<feature type="domain" description="ABC transporter" evidence="9">
    <location>
        <begin position="4"/>
        <end position="234"/>
    </location>
</feature>
<dbReference type="InterPro" id="IPR015855">
    <property type="entry name" value="ABC_transpr_MalK-like"/>
</dbReference>
<dbReference type="GO" id="GO:0008643">
    <property type="term" value="P:carbohydrate transport"/>
    <property type="evidence" value="ECO:0007669"/>
    <property type="project" value="InterPro"/>
</dbReference>
<dbReference type="GO" id="GO:0005524">
    <property type="term" value="F:ATP binding"/>
    <property type="evidence" value="ECO:0007669"/>
    <property type="project" value="UniProtKB-KW"/>
</dbReference>
<dbReference type="PROSITE" id="PS00211">
    <property type="entry name" value="ABC_TRANSPORTER_1"/>
    <property type="match status" value="1"/>
</dbReference>
<keyword evidence="8" id="KW-0472">Membrane</keyword>
<name>A0A8E3B2W8_RHILI</name>
<keyword evidence="3" id="KW-0813">Transport</keyword>
<evidence type="ECO:0000256" key="8">
    <source>
        <dbReference type="ARBA" id="ARBA00023136"/>
    </source>
</evidence>
<dbReference type="Pfam" id="PF03459">
    <property type="entry name" value="TOBE"/>
    <property type="match status" value="1"/>
</dbReference>
<dbReference type="SMART" id="SM00382">
    <property type="entry name" value="AAA"/>
    <property type="match status" value="1"/>
</dbReference>
<gene>
    <name evidence="10" type="ORF">C8D77_11414</name>
</gene>
<dbReference type="Gene3D" id="2.40.50.140">
    <property type="entry name" value="Nucleic acid-binding proteins"/>
    <property type="match status" value="1"/>
</dbReference>
<dbReference type="InterPro" id="IPR027417">
    <property type="entry name" value="P-loop_NTPase"/>
</dbReference>
<dbReference type="InterPro" id="IPR012340">
    <property type="entry name" value="NA-bd_OB-fold"/>
</dbReference>
<dbReference type="SUPFAM" id="SSF50331">
    <property type="entry name" value="MOP-like"/>
    <property type="match status" value="1"/>
</dbReference>
<evidence type="ECO:0000259" key="9">
    <source>
        <dbReference type="PROSITE" id="PS50893"/>
    </source>
</evidence>
<dbReference type="InterPro" id="IPR005116">
    <property type="entry name" value="Transp-assoc_OB_typ1"/>
</dbReference>
<dbReference type="CDD" id="cd03301">
    <property type="entry name" value="ABC_MalK_N"/>
    <property type="match status" value="1"/>
</dbReference>
<dbReference type="SUPFAM" id="SSF52540">
    <property type="entry name" value="P-loop containing nucleoside triphosphate hydrolases"/>
    <property type="match status" value="1"/>
</dbReference>
<evidence type="ECO:0000256" key="5">
    <source>
        <dbReference type="ARBA" id="ARBA00022741"/>
    </source>
</evidence>
<dbReference type="PANTHER" id="PTHR43875">
    <property type="entry name" value="MALTODEXTRIN IMPORT ATP-BINDING PROTEIN MSMX"/>
    <property type="match status" value="1"/>
</dbReference>
<dbReference type="Pfam" id="PF00005">
    <property type="entry name" value="ABC_tran"/>
    <property type="match status" value="1"/>
</dbReference>
<evidence type="ECO:0000256" key="2">
    <source>
        <dbReference type="ARBA" id="ARBA00005417"/>
    </source>
</evidence>
<dbReference type="Gene3D" id="3.40.50.300">
    <property type="entry name" value="P-loop containing nucleotide triphosphate hydrolases"/>
    <property type="match status" value="1"/>
</dbReference>
<dbReference type="InterPro" id="IPR003593">
    <property type="entry name" value="AAA+_ATPase"/>
</dbReference>
<evidence type="ECO:0000256" key="4">
    <source>
        <dbReference type="ARBA" id="ARBA00022475"/>
    </source>
</evidence>
<organism evidence="10 11">
    <name type="scientific">Rhizobium loti</name>
    <name type="common">Mesorhizobium loti</name>
    <dbReference type="NCBI Taxonomy" id="381"/>
    <lineage>
        <taxon>Bacteria</taxon>
        <taxon>Pseudomonadati</taxon>
        <taxon>Pseudomonadota</taxon>
        <taxon>Alphaproteobacteria</taxon>
        <taxon>Hyphomicrobiales</taxon>
        <taxon>Phyllobacteriaceae</taxon>
        <taxon>Mesorhizobium</taxon>
    </lineage>
</organism>
<keyword evidence="4" id="KW-1003">Cell membrane</keyword>